<proteinExistence type="predicted"/>
<evidence type="ECO:0000313" key="1">
    <source>
        <dbReference type="EMBL" id="TCO27318.1"/>
    </source>
</evidence>
<evidence type="ECO:0000313" key="2">
    <source>
        <dbReference type="Proteomes" id="UP000295818"/>
    </source>
</evidence>
<comment type="caution">
    <text evidence="1">The sequence shown here is derived from an EMBL/GenBank/DDBJ whole genome shotgun (WGS) entry which is preliminary data.</text>
</comment>
<name>A0ABY2BQT4_9ACTN</name>
<protein>
    <recommendedName>
        <fullName evidence="3">CYTH domain-containing protein</fullName>
    </recommendedName>
</protein>
<dbReference type="Proteomes" id="UP000295818">
    <property type="component" value="Unassembled WGS sequence"/>
</dbReference>
<dbReference type="EMBL" id="SLWM01000003">
    <property type="protein sequence ID" value="TCO27318.1"/>
    <property type="molecule type" value="Genomic_DNA"/>
</dbReference>
<keyword evidence="2" id="KW-1185">Reference proteome</keyword>
<sequence length="274" mass="30684">MFTRSRRIDQRPIGCRSSYTARKPALDSPPLLPSLVDAADSVELKICLIDGQVGPAVAALGIDLRKARPQQIFYRDTPDLTLHQAGLIVRARQFHHRKDDSVIKLRPATPDRLGADLRHLKGFKVEIDVTPGEFVCSASLKRRPHEGAIAEAVAGTRRWSRVFTTEQRRFFDAYAPDGLTLDDLSVLGPVLALRDRQRIPGLPHPLVVDLWSYPGGRRLLEISRRVPSAEAFAGMAEWREFITKHHLPTDGNEVTKTATTLQLFAHELTQLSPR</sequence>
<organism evidence="1 2">
    <name type="scientific">Kribbella orskensis</name>
    <dbReference type="NCBI Taxonomy" id="2512216"/>
    <lineage>
        <taxon>Bacteria</taxon>
        <taxon>Bacillati</taxon>
        <taxon>Actinomycetota</taxon>
        <taxon>Actinomycetes</taxon>
        <taxon>Propionibacteriales</taxon>
        <taxon>Kribbellaceae</taxon>
        <taxon>Kribbella</taxon>
    </lineage>
</organism>
<reference evidence="1 2" key="1">
    <citation type="journal article" date="2015" name="Stand. Genomic Sci.">
        <title>Genomic Encyclopedia of Bacterial and Archaeal Type Strains, Phase III: the genomes of soil and plant-associated and newly described type strains.</title>
        <authorList>
            <person name="Whitman W.B."/>
            <person name="Woyke T."/>
            <person name="Klenk H.P."/>
            <person name="Zhou Y."/>
            <person name="Lilburn T.G."/>
            <person name="Beck B.J."/>
            <person name="De Vos P."/>
            <person name="Vandamme P."/>
            <person name="Eisen J.A."/>
            <person name="Garrity G."/>
            <person name="Hugenholtz P."/>
            <person name="Kyrpides N.C."/>
        </authorList>
    </citation>
    <scope>NUCLEOTIDE SEQUENCE [LARGE SCALE GENOMIC DNA]</scope>
    <source>
        <strain evidence="1 2">VKM Ac-2538</strain>
    </source>
</reference>
<accession>A0ABY2BQT4</accession>
<evidence type="ECO:0008006" key="3">
    <source>
        <dbReference type="Google" id="ProtNLM"/>
    </source>
</evidence>
<gene>
    <name evidence="1" type="ORF">EV644_10313</name>
</gene>